<dbReference type="HOGENOM" id="CLU_525035_0_0_1"/>
<dbReference type="InParanoid" id="K1Q2T1"/>
<gene>
    <name evidence="3" type="ORF">CGI_10017326</name>
</gene>
<reference evidence="3" key="1">
    <citation type="journal article" date="2012" name="Nature">
        <title>The oyster genome reveals stress adaptation and complexity of shell formation.</title>
        <authorList>
            <person name="Zhang G."/>
            <person name="Fang X."/>
            <person name="Guo X."/>
            <person name="Li L."/>
            <person name="Luo R."/>
            <person name="Xu F."/>
            <person name="Yang P."/>
            <person name="Zhang L."/>
            <person name="Wang X."/>
            <person name="Qi H."/>
            <person name="Xiong Z."/>
            <person name="Que H."/>
            <person name="Xie Y."/>
            <person name="Holland P.W."/>
            <person name="Paps J."/>
            <person name="Zhu Y."/>
            <person name="Wu F."/>
            <person name="Chen Y."/>
            <person name="Wang J."/>
            <person name="Peng C."/>
            <person name="Meng J."/>
            <person name="Yang L."/>
            <person name="Liu J."/>
            <person name="Wen B."/>
            <person name="Zhang N."/>
            <person name="Huang Z."/>
            <person name="Zhu Q."/>
            <person name="Feng Y."/>
            <person name="Mount A."/>
            <person name="Hedgecock D."/>
            <person name="Xu Z."/>
            <person name="Liu Y."/>
            <person name="Domazet-Loso T."/>
            <person name="Du Y."/>
            <person name="Sun X."/>
            <person name="Zhang S."/>
            <person name="Liu B."/>
            <person name="Cheng P."/>
            <person name="Jiang X."/>
            <person name="Li J."/>
            <person name="Fan D."/>
            <person name="Wang W."/>
            <person name="Fu W."/>
            <person name="Wang T."/>
            <person name="Wang B."/>
            <person name="Zhang J."/>
            <person name="Peng Z."/>
            <person name="Li Y."/>
            <person name="Li N."/>
            <person name="Wang J."/>
            <person name="Chen M."/>
            <person name="He Y."/>
            <person name="Tan F."/>
            <person name="Song X."/>
            <person name="Zheng Q."/>
            <person name="Huang R."/>
            <person name="Yang H."/>
            <person name="Du X."/>
            <person name="Chen L."/>
            <person name="Yang M."/>
            <person name="Gaffney P.M."/>
            <person name="Wang S."/>
            <person name="Luo L."/>
            <person name="She Z."/>
            <person name="Ming Y."/>
            <person name="Huang W."/>
            <person name="Zhang S."/>
            <person name="Huang B."/>
            <person name="Zhang Y."/>
            <person name="Qu T."/>
            <person name="Ni P."/>
            <person name="Miao G."/>
            <person name="Wang J."/>
            <person name="Wang Q."/>
            <person name="Steinberg C.E."/>
            <person name="Wang H."/>
            <person name="Li N."/>
            <person name="Qian L."/>
            <person name="Zhang G."/>
            <person name="Li Y."/>
            <person name="Yang H."/>
            <person name="Liu X."/>
            <person name="Wang J."/>
            <person name="Yin Y."/>
            <person name="Wang J."/>
        </authorList>
    </citation>
    <scope>NUCLEOTIDE SEQUENCE [LARGE SCALE GENOMIC DNA]</scope>
    <source>
        <strain evidence="3">05x7-T-G4-1.051#20</strain>
    </source>
</reference>
<proteinExistence type="predicted"/>
<feature type="region of interest" description="Disordered" evidence="2">
    <location>
        <begin position="447"/>
        <end position="492"/>
    </location>
</feature>
<feature type="compositionally biased region" description="Polar residues" evidence="2">
    <location>
        <begin position="192"/>
        <end position="201"/>
    </location>
</feature>
<dbReference type="AlphaFoldDB" id="K1Q2T1"/>
<feature type="compositionally biased region" description="Low complexity" evidence="2">
    <location>
        <begin position="162"/>
        <end position="172"/>
    </location>
</feature>
<organism evidence="3">
    <name type="scientific">Magallana gigas</name>
    <name type="common">Pacific oyster</name>
    <name type="synonym">Crassostrea gigas</name>
    <dbReference type="NCBI Taxonomy" id="29159"/>
    <lineage>
        <taxon>Eukaryota</taxon>
        <taxon>Metazoa</taxon>
        <taxon>Spiralia</taxon>
        <taxon>Lophotrochozoa</taxon>
        <taxon>Mollusca</taxon>
        <taxon>Bivalvia</taxon>
        <taxon>Autobranchia</taxon>
        <taxon>Pteriomorphia</taxon>
        <taxon>Ostreida</taxon>
        <taxon>Ostreoidea</taxon>
        <taxon>Ostreidae</taxon>
        <taxon>Magallana</taxon>
    </lineage>
</organism>
<evidence type="ECO:0000313" key="3">
    <source>
        <dbReference type="EMBL" id="EKC23165.1"/>
    </source>
</evidence>
<name>K1Q2T1_MAGGI</name>
<evidence type="ECO:0000256" key="1">
    <source>
        <dbReference type="SAM" id="Coils"/>
    </source>
</evidence>
<accession>K1Q2T1</accession>
<keyword evidence="1" id="KW-0175">Coiled coil</keyword>
<dbReference type="OrthoDB" id="6126180at2759"/>
<feature type="compositionally biased region" description="Basic residues" evidence="2">
    <location>
        <begin position="177"/>
        <end position="189"/>
    </location>
</feature>
<feature type="compositionally biased region" description="Basic and acidic residues" evidence="2">
    <location>
        <begin position="456"/>
        <end position="466"/>
    </location>
</feature>
<dbReference type="KEGG" id="crg:105317373"/>
<feature type="region of interest" description="Disordered" evidence="2">
    <location>
        <begin position="162"/>
        <end position="208"/>
    </location>
</feature>
<evidence type="ECO:0000256" key="2">
    <source>
        <dbReference type="SAM" id="MobiDB-lite"/>
    </source>
</evidence>
<protein>
    <submittedName>
        <fullName evidence="3">Uncharacterized protein</fullName>
    </submittedName>
</protein>
<dbReference type="EMBL" id="JH816014">
    <property type="protein sequence ID" value="EKC23165.1"/>
    <property type="molecule type" value="Genomic_DNA"/>
</dbReference>
<feature type="coiled-coil region" evidence="1">
    <location>
        <begin position="55"/>
        <end position="82"/>
    </location>
</feature>
<sequence length="519" mass="58109">MASKVTPYFILTAEGLGSSDMANEDDVTREQTDDDKSVTEIVKYKKQQASSMTRKELTRKRMEFIQQKLEESRARHAEKQKTLSINLRPIPRAGDSFMPRTPHTYVIPDTSHKPKQESVPNGAEMVPLSTNRKSPTNGDLPYVYFVVSVDRLQRSKTDLSLSSFDSLGSSVSCHSSEKKRNKHERRKKKQGDNCQIVSKSDGNFGGGRKQVVAKRHFPFFYGASSPRIPPPTPATITTYNTMDRADDECPTDRHLSVGDLRDFNDHRAYLPGKASPPRLIELPYISADLQRKNLGSSNSSMEGKAMEVYRKTLQSESGRKVHFAEGLDLPSIRGGTIGIPRRLISNFGNRPNTMPTIMSEREDFERYMNTPIPKTAFGTPRSRKPGQPLNLPKIDIVSGVYDELIVKAIEAYINEFPPNSKQGKVARQLLQQLHERTITTTDLANMEKKPHGHGLKIKELDPDIPRGNEMSGSKTSRGHRRPTKPKADGEFSTLAPTCFQMVAPGTQSARDEVTIVSLK</sequence>